<dbReference type="OrthoDB" id="7862273at2"/>
<dbReference type="GO" id="GO:0046914">
    <property type="term" value="F:transition metal ion binding"/>
    <property type="evidence" value="ECO:0007669"/>
    <property type="project" value="InterPro"/>
</dbReference>
<dbReference type="AlphaFoldDB" id="A0A1N7M7R9"/>
<dbReference type="InterPro" id="IPR008988">
    <property type="entry name" value="Transcriptional_repressor_C"/>
</dbReference>
<dbReference type="PANTHER" id="PTHR43151">
    <property type="entry name" value="FEOA FAMILY PROTEIN"/>
    <property type="match status" value="1"/>
</dbReference>
<dbReference type="Pfam" id="PF04023">
    <property type="entry name" value="FeoA"/>
    <property type="match status" value="1"/>
</dbReference>
<keyword evidence="4" id="KW-1185">Reference proteome</keyword>
<dbReference type="Gene3D" id="2.30.30.90">
    <property type="match status" value="1"/>
</dbReference>
<keyword evidence="1" id="KW-0408">Iron</keyword>
<dbReference type="SMART" id="SM00899">
    <property type="entry name" value="FeoA"/>
    <property type="match status" value="1"/>
</dbReference>
<evidence type="ECO:0000313" key="3">
    <source>
        <dbReference type="EMBL" id="SIS82155.1"/>
    </source>
</evidence>
<dbReference type="Proteomes" id="UP000186098">
    <property type="component" value="Unassembled WGS sequence"/>
</dbReference>
<gene>
    <name evidence="3" type="ORF">SAMN05421795_10632</name>
</gene>
<dbReference type="EMBL" id="FTOM01000006">
    <property type="protein sequence ID" value="SIS82155.1"/>
    <property type="molecule type" value="Genomic_DNA"/>
</dbReference>
<accession>A0A1N7M7R9</accession>
<dbReference type="InterPro" id="IPR053184">
    <property type="entry name" value="FeoA-like"/>
</dbReference>
<evidence type="ECO:0000256" key="1">
    <source>
        <dbReference type="ARBA" id="ARBA00023004"/>
    </source>
</evidence>
<feature type="domain" description="Ferrous iron transporter FeoA-like" evidence="2">
    <location>
        <begin position="6"/>
        <end position="77"/>
    </location>
</feature>
<dbReference type="InterPro" id="IPR038157">
    <property type="entry name" value="FeoA_core_dom"/>
</dbReference>
<organism evidence="3 4">
    <name type="scientific">Phaeovulum vinaykumarii</name>
    <dbReference type="NCBI Taxonomy" id="407234"/>
    <lineage>
        <taxon>Bacteria</taxon>
        <taxon>Pseudomonadati</taxon>
        <taxon>Pseudomonadota</taxon>
        <taxon>Alphaproteobacteria</taxon>
        <taxon>Rhodobacterales</taxon>
        <taxon>Paracoccaceae</taxon>
        <taxon>Phaeovulum</taxon>
    </lineage>
</organism>
<evidence type="ECO:0000259" key="2">
    <source>
        <dbReference type="SMART" id="SM00899"/>
    </source>
</evidence>
<reference evidence="4" key="1">
    <citation type="submission" date="2017-01" db="EMBL/GenBank/DDBJ databases">
        <authorList>
            <person name="Varghese N."/>
            <person name="Submissions S."/>
        </authorList>
    </citation>
    <scope>NUCLEOTIDE SEQUENCE [LARGE SCALE GENOMIC DNA]</scope>
    <source>
        <strain evidence="4">DSM 18714</strain>
    </source>
</reference>
<dbReference type="RefSeq" id="WP_076366375.1">
    <property type="nucleotide sequence ID" value="NZ_FTOM01000006.1"/>
</dbReference>
<dbReference type="SUPFAM" id="SSF50037">
    <property type="entry name" value="C-terminal domain of transcriptional repressors"/>
    <property type="match status" value="1"/>
</dbReference>
<sequence length="80" mass="8591">MQAERFPLAMAPVGQLLTVITLAGGTGMRRRMSEMGIIPGCRVRVLRAERTGPVLVALGEGRLALGQDISRRIFVTTAQA</sequence>
<dbReference type="PANTHER" id="PTHR43151:SF1">
    <property type="entry name" value="SSR2333 PROTEIN"/>
    <property type="match status" value="1"/>
</dbReference>
<dbReference type="STRING" id="407234.SAMN05421795_10632"/>
<name>A0A1N7M7R9_9RHOB</name>
<proteinExistence type="predicted"/>
<dbReference type="InterPro" id="IPR007167">
    <property type="entry name" value="Fe-transptr_FeoA-like"/>
</dbReference>
<evidence type="ECO:0000313" key="4">
    <source>
        <dbReference type="Proteomes" id="UP000186098"/>
    </source>
</evidence>
<protein>
    <submittedName>
        <fullName evidence="3">Ferrous iron transport protein A</fullName>
    </submittedName>
</protein>